<sequence length="259" mass="28873">MPPKRNGMSATAIEKLIAQRIANALLTYEANQNSRNGIGNRNGNGNDNGNGSHNLGVGSGKPLHTARGYEMSWKDLMKMMTEAYCLRNEIQKLETELWNLTVKGIDVGLLDSIQGNVTSSKPTRLQEAIQIANSLMDQKNVARAYTAGPSEKKEYAGTLPLCNKRKLHCNRPCIIKCTNCKKVSHMAQDCRSPTAAVDQRTFTFFECRNQGHYRSECPRLKNQNYRNQTKNGEARGRVYALGSREADQDPNVITNYSDA</sequence>
<dbReference type="Proteomes" id="UP001151760">
    <property type="component" value="Unassembled WGS sequence"/>
</dbReference>
<feature type="region of interest" description="Disordered" evidence="1">
    <location>
        <begin position="36"/>
        <end position="61"/>
    </location>
</feature>
<keyword evidence="4" id="KW-1185">Reference proteome</keyword>
<reference evidence="3" key="2">
    <citation type="submission" date="2022-01" db="EMBL/GenBank/DDBJ databases">
        <authorList>
            <person name="Yamashiro T."/>
            <person name="Shiraishi A."/>
            <person name="Satake H."/>
            <person name="Nakayama K."/>
        </authorList>
    </citation>
    <scope>NUCLEOTIDE SEQUENCE</scope>
</reference>
<organism evidence="3 4">
    <name type="scientific">Tanacetum coccineum</name>
    <dbReference type="NCBI Taxonomy" id="301880"/>
    <lineage>
        <taxon>Eukaryota</taxon>
        <taxon>Viridiplantae</taxon>
        <taxon>Streptophyta</taxon>
        <taxon>Embryophyta</taxon>
        <taxon>Tracheophyta</taxon>
        <taxon>Spermatophyta</taxon>
        <taxon>Magnoliopsida</taxon>
        <taxon>eudicotyledons</taxon>
        <taxon>Gunneridae</taxon>
        <taxon>Pentapetalae</taxon>
        <taxon>asterids</taxon>
        <taxon>campanulids</taxon>
        <taxon>Asterales</taxon>
        <taxon>Asteraceae</taxon>
        <taxon>Asteroideae</taxon>
        <taxon>Anthemideae</taxon>
        <taxon>Anthemidinae</taxon>
        <taxon>Tanacetum</taxon>
    </lineage>
</organism>
<evidence type="ECO:0000313" key="4">
    <source>
        <dbReference type="Proteomes" id="UP001151760"/>
    </source>
</evidence>
<dbReference type="SUPFAM" id="SSF57756">
    <property type="entry name" value="Retrovirus zinc finger-like domains"/>
    <property type="match status" value="1"/>
</dbReference>
<feature type="domain" description="CCHC-type" evidence="2">
    <location>
        <begin position="176"/>
        <end position="192"/>
    </location>
</feature>
<dbReference type="EMBL" id="BQNB010014361">
    <property type="protein sequence ID" value="GJT27256.1"/>
    <property type="molecule type" value="Genomic_DNA"/>
</dbReference>
<gene>
    <name evidence="3" type="ORF">Tco_0907531</name>
</gene>
<proteinExistence type="predicted"/>
<dbReference type="InterPro" id="IPR001878">
    <property type="entry name" value="Znf_CCHC"/>
</dbReference>
<evidence type="ECO:0000259" key="2">
    <source>
        <dbReference type="SMART" id="SM00343"/>
    </source>
</evidence>
<dbReference type="Gene3D" id="4.10.60.10">
    <property type="entry name" value="Zinc finger, CCHC-type"/>
    <property type="match status" value="1"/>
</dbReference>
<evidence type="ECO:0000313" key="3">
    <source>
        <dbReference type="EMBL" id="GJT27256.1"/>
    </source>
</evidence>
<dbReference type="InterPro" id="IPR036875">
    <property type="entry name" value="Znf_CCHC_sf"/>
</dbReference>
<evidence type="ECO:0000256" key="1">
    <source>
        <dbReference type="SAM" id="MobiDB-lite"/>
    </source>
</evidence>
<dbReference type="SMART" id="SM00343">
    <property type="entry name" value="ZnF_C2HC"/>
    <property type="match status" value="2"/>
</dbReference>
<protein>
    <submittedName>
        <fullName evidence="3">Retrovirus-related pol polyprotein from transposon TNT 1-94</fullName>
    </submittedName>
</protein>
<reference evidence="3" key="1">
    <citation type="journal article" date="2022" name="Int. J. Mol. Sci.">
        <title>Draft Genome of Tanacetum Coccineum: Genomic Comparison of Closely Related Tanacetum-Family Plants.</title>
        <authorList>
            <person name="Yamashiro T."/>
            <person name="Shiraishi A."/>
            <person name="Nakayama K."/>
            <person name="Satake H."/>
        </authorList>
    </citation>
    <scope>NUCLEOTIDE SEQUENCE</scope>
</reference>
<accession>A0ABQ5CMZ4</accession>
<comment type="caution">
    <text evidence="3">The sequence shown here is derived from an EMBL/GenBank/DDBJ whole genome shotgun (WGS) entry which is preliminary data.</text>
</comment>
<name>A0ABQ5CMZ4_9ASTR</name>
<feature type="domain" description="CCHC-type" evidence="2">
    <location>
        <begin position="205"/>
        <end position="219"/>
    </location>
</feature>